<dbReference type="InterPro" id="IPR002048">
    <property type="entry name" value="EF_hand_dom"/>
</dbReference>
<dbReference type="Proteomes" id="UP000583929">
    <property type="component" value="Unassembled WGS sequence"/>
</dbReference>
<dbReference type="CDD" id="cd00051">
    <property type="entry name" value="EFh"/>
    <property type="match status" value="1"/>
</dbReference>
<dbReference type="SMART" id="SM00054">
    <property type="entry name" value="EFh"/>
    <property type="match status" value="2"/>
</dbReference>
<evidence type="ECO:0000313" key="5">
    <source>
        <dbReference type="EMBL" id="KAF4400355.1"/>
    </source>
</evidence>
<feature type="domain" description="EF-hand" evidence="4">
    <location>
        <begin position="7"/>
        <end position="42"/>
    </location>
</feature>
<evidence type="ECO:0000256" key="3">
    <source>
        <dbReference type="ARBA" id="ARBA00022837"/>
    </source>
</evidence>
<sequence length="86" mass="9853">MAELKNEERIQCEKVFNHFDSNKDGKISWEELAKALKALGLGSSEEEVRDRMKEIDGDNDGFISFDELFAFQCAHPDLMKNVSDKL</sequence>
<dbReference type="SUPFAM" id="SSF47473">
    <property type="entry name" value="EF-hand"/>
    <property type="match status" value="1"/>
</dbReference>
<dbReference type="Pfam" id="PF13499">
    <property type="entry name" value="EF-hand_7"/>
    <property type="match status" value="1"/>
</dbReference>
<dbReference type="PROSITE" id="PS50222">
    <property type="entry name" value="EF_HAND_2"/>
    <property type="match status" value="2"/>
</dbReference>
<dbReference type="PROSITE" id="PS00018">
    <property type="entry name" value="EF_HAND_1"/>
    <property type="match status" value="2"/>
</dbReference>
<evidence type="ECO:0000256" key="2">
    <source>
        <dbReference type="ARBA" id="ARBA00022737"/>
    </source>
</evidence>
<gene>
    <name evidence="5" type="ORF">G4B88_018697</name>
</gene>
<accession>A0A7J6HZE9</accession>
<reference evidence="5 6" key="1">
    <citation type="journal article" date="2020" name="bioRxiv">
        <title>Sequence and annotation of 42 cannabis genomes reveals extensive copy number variation in cannabinoid synthesis and pathogen resistance genes.</title>
        <authorList>
            <person name="Mckernan K.J."/>
            <person name="Helbert Y."/>
            <person name="Kane L.T."/>
            <person name="Ebling H."/>
            <person name="Zhang L."/>
            <person name="Liu B."/>
            <person name="Eaton Z."/>
            <person name="Mclaughlin S."/>
            <person name="Kingan S."/>
            <person name="Baybayan P."/>
            <person name="Concepcion G."/>
            <person name="Jordan M."/>
            <person name="Riva A."/>
            <person name="Barbazuk W."/>
            <person name="Harkins T."/>
        </authorList>
    </citation>
    <scope>NUCLEOTIDE SEQUENCE [LARGE SCALE GENOMIC DNA]</scope>
    <source>
        <strain evidence="6">cv. Jamaican Lion 4</strain>
        <tissue evidence="5">Leaf</tissue>
    </source>
</reference>
<name>A0A7J6HZE9_CANSA</name>
<feature type="domain" description="EF-hand" evidence="4">
    <location>
        <begin position="43"/>
        <end position="78"/>
    </location>
</feature>
<dbReference type="InterPro" id="IPR039647">
    <property type="entry name" value="EF_hand_pair_protein_CML-like"/>
</dbReference>
<dbReference type="InterPro" id="IPR011992">
    <property type="entry name" value="EF-hand-dom_pair"/>
</dbReference>
<dbReference type="EMBL" id="JAATIQ010000018">
    <property type="protein sequence ID" value="KAF4400355.1"/>
    <property type="molecule type" value="Genomic_DNA"/>
</dbReference>
<dbReference type="OMA" id="EIDMDHD"/>
<keyword evidence="6" id="KW-1185">Reference proteome</keyword>
<evidence type="ECO:0000313" key="6">
    <source>
        <dbReference type="Proteomes" id="UP000583929"/>
    </source>
</evidence>
<dbReference type="Gene3D" id="1.10.238.10">
    <property type="entry name" value="EF-hand"/>
    <property type="match status" value="1"/>
</dbReference>
<dbReference type="GO" id="GO:0005509">
    <property type="term" value="F:calcium ion binding"/>
    <property type="evidence" value="ECO:0007669"/>
    <property type="project" value="InterPro"/>
</dbReference>
<keyword evidence="2" id="KW-0677">Repeat</keyword>
<keyword evidence="3" id="KW-0106">Calcium</keyword>
<evidence type="ECO:0000256" key="1">
    <source>
        <dbReference type="ARBA" id="ARBA00022723"/>
    </source>
</evidence>
<comment type="caution">
    <text evidence="5">The sequence shown here is derived from an EMBL/GenBank/DDBJ whole genome shotgun (WGS) entry which is preliminary data.</text>
</comment>
<proteinExistence type="predicted"/>
<dbReference type="InterPro" id="IPR018247">
    <property type="entry name" value="EF_Hand_1_Ca_BS"/>
</dbReference>
<dbReference type="PANTHER" id="PTHR10891">
    <property type="entry name" value="EF-HAND CALCIUM-BINDING DOMAIN CONTAINING PROTEIN"/>
    <property type="match status" value="1"/>
</dbReference>
<organism evidence="5 6">
    <name type="scientific">Cannabis sativa</name>
    <name type="common">Hemp</name>
    <name type="synonym">Marijuana</name>
    <dbReference type="NCBI Taxonomy" id="3483"/>
    <lineage>
        <taxon>Eukaryota</taxon>
        <taxon>Viridiplantae</taxon>
        <taxon>Streptophyta</taxon>
        <taxon>Embryophyta</taxon>
        <taxon>Tracheophyta</taxon>
        <taxon>Spermatophyta</taxon>
        <taxon>Magnoliopsida</taxon>
        <taxon>eudicotyledons</taxon>
        <taxon>Gunneridae</taxon>
        <taxon>Pentapetalae</taxon>
        <taxon>rosids</taxon>
        <taxon>fabids</taxon>
        <taxon>Rosales</taxon>
        <taxon>Cannabaceae</taxon>
        <taxon>Cannabis</taxon>
    </lineage>
</organism>
<dbReference type="AlphaFoldDB" id="A0A7J6HZE9"/>
<keyword evidence="1" id="KW-0479">Metal-binding</keyword>
<protein>
    <recommendedName>
        <fullName evidence="4">EF-hand domain-containing protein</fullName>
    </recommendedName>
</protein>
<evidence type="ECO:0000259" key="4">
    <source>
        <dbReference type="PROSITE" id="PS50222"/>
    </source>
</evidence>
<accession>A0A803QHV3</accession>